<dbReference type="GO" id="GO:0000049">
    <property type="term" value="F:tRNA binding"/>
    <property type="evidence" value="ECO:0007669"/>
    <property type="project" value="TreeGrafter"/>
</dbReference>
<accession>A0A8S2WY67</accession>
<dbReference type="InterPro" id="IPR051422">
    <property type="entry name" value="AlkB_tRNA_MeTrf/Diox"/>
</dbReference>
<sequence length="119" mass="13682">DQLTVNCYEPGQVSDFRIVPRNSDIIMTDEGQVTIVPRLYRVSFTFRKVSQHQNTRQVLPVLPKSDLDAAQLEQNYVHKIYDKIADNFSHTRHSAWPGVVEFLGKFTTGSIILDVGYWL</sequence>
<keyword evidence="2" id="KW-0808">Transferase</keyword>
<dbReference type="Proteomes" id="UP000682733">
    <property type="component" value="Unassembled WGS sequence"/>
</dbReference>
<gene>
    <name evidence="3" type="ORF">TMI583_LOCUS46601</name>
</gene>
<feature type="non-terminal residue" evidence="3">
    <location>
        <position position="1"/>
    </location>
</feature>
<dbReference type="GO" id="GO:0106335">
    <property type="term" value="F:tRNA (5-carboxymethyluridine(34)-5-O)-methyltransferase activity"/>
    <property type="evidence" value="ECO:0007669"/>
    <property type="project" value="TreeGrafter"/>
</dbReference>
<dbReference type="GO" id="GO:0005634">
    <property type="term" value="C:nucleus"/>
    <property type="evidence" value="ECO:0007669"/>
    <property type="project" value="TreeGrafter"/>
</dbReference>
<comment type="caution">
    <text evidence="3">The sequence shown here is derived from an EMBL/GenBank/DDBJ whole genome shotgun (WGS) entry which is preliminary data.</text>
</comment>
<dbReference type="EMBL" id="CAJOBA010087226">
    <property type="protein sequence ID" value="CAF4468877.1"/>
    <property type="molecule type" value="Genomic_DNA"/>
</dbReference>
<proteinExistence type="predicted"/>
<protein>
    <submittedName>
        <fullName evidence="3">Uncharacterized protein</fullName>
    </submittedName>
</protein>
<evidence type="ECO:0000256" key="1">
    <source>
        <dbReference type="ARBA" id="ARBA00022603"/>
    </source>
</evidence>
<dbReference type="GO" id="GO:0002098">
    <property type="term" value="P:tRNA wobble uridine modification"/>
    <property type="evidence" value="ECO:0007669"/>
    <property type="project" value="TreeGrafter"/>
</dbReference>
<keyword evidence="1" id="KW-0489">Methyltransferase</keyword>
<reference evidence="3" key="1">
    <citation type="submission" date="2021-02" db="EMBL/GenBank/DDBJ databases">
        <authorList>
            <person name="Nowell W R."/>
        </authorList>
    </citation>
    <scope>NUCLEOTIDE SEQUENCE</scope>
</reference>
<dbReference type="GO" id="GO:0005737">
    <property type="term" value="C:cytoplasm"/>
    <property type="evidence" value="ECO:0007669"/>
    <property type="project" value="TreeGrafter"/>
</dbReference>
<dbReference type="GO" id="GO:0030488">
    <property type="term" value="P:tRNA methylation"/>
    <property type="evidence" value="ECO:0007669"/>
    <property type="project" value="TreeGrafter"/>
</dbReference>
<dbReference type="PANTHER" id="PTHR13069">
    <property type="entry name" value="ALKYLATED DNA REPAIR PROTEIN ALKB HOMOLOG 8"/>
    <property type="match status" value="1"/>
</dbReference>
<dbReference type="PANTHER" id="PTHR13069:SF21">
    <property type="entry name" value="ALKYLATED DNA REPAIR PROTEIN ALKB HOMOLOG 8"/>
    <property type="match status" value="1"/>
</dbReference>
<evidence type="ECO:0000313" key="3">
    <source>
        <dbReference type="EMBL" id="CAF4468877.1"/>
    </source>
</evidence>
<organism evidence="3 4">
    <name type="scientific">Didymodactylos carnosus</name>
    <dbReference type="NCBI Taxonomy" id="1234261"/>
    <lineage>
        <taxon>Eukaryota</taxon>
        <taxon>Metazoa</taxon>
        <taxon>Spiralia</taxon>
        <taxon>Gnathifera</taxon>
        <taxon>Rotifera</taxon>
        <taxon>Eurotatoria</taxon>
        <taxon>Bdelloidea</taxon>
        <taxon>Philodinida</taxon>
        <taxon>Philodinidae</taxon>
        <taxon>Didymodactylos</taxon>
    </lineage>
</organism>
<dbReference type="AlphaFoldDB" id="A0A8S2WY67"/>
<name>A0A8S2WY67_9BILA</name>
<evidence type="ECO:0000313" key="4">
    <source>
        <dbReference type="Proteomes" id="UP000682733"/>
    </source>
</evidence>
<evidence type="ECO:0000256" key="2">
    <source>
        <dbReference type="ARBA" id="ARBA00022679"/>
    </source>
</evidence>